<accession>A0A1I7WW15</accession>
<dbReference type="Proteomes" id="UP000095283">
    <property type="component" value="Unplaced"/>
</dbReference>
<dbReference type="WBParaSite" id="Hba_09415">
    <property type="protein sequence ID" value="Hba_09415"/>
    <property type="gene ID" value="Hba_09415"/>
</dbReference>
<evidence type="ECO:0000313" key="1">
    <source>
        <dbReference type="Proteomes" id="UP000095283"/>
    </source>
</evidence>
<dbReference type="AlphaFoldDB" id="A0A1I7WW15"/>
<proteinExistence type="predicted"/>
<name>A0A1I7WW15_HETBA</name>
<organism evidence="1 2">
    <name type="scientific">Heterorhabditis bacteriophora</name>
    <name type="common">Entomopathogenic nematode worm</name>
    <dbReference type="NCBI Taxonomy" id="37862"/>
    <lineage>
        <taxon>Eukaryota</taxon>
        <taxon>Metazoa</taxon>
        <taxon>Ecdysozoa</taxon>
        <taxon>Nematoda</taxon>
        <taxon>Chromadorea</taxon>
        <taxon>Rhabditida</taxon>
        <taxon>Rhabditina</taxon>
        <taxon>Rhabditomorpha</taxon>
        <taxon>Strongyloidea</taxon>
        <taxon>Heterorhabditidae</taxon>
        <taxon>Heterorhabditis</taxon>
    </lineage>
</organism>
<protein>
    <submittedName>
        <fullName evidence="2">Uncharacterized protein</fullName>
    </submittedName>
</protein>
<evidence type="ECO:0000313" key="2">
    <source>
        <dbReference type="WBParaSite" id="Hba_09415"/>
    </source>
</evidence>
<sequence>MNDLRKAVHCEGMKNVVSTWYKQERILRMIGLMNIPEFLYQGLFNDNLFFNYKLI</sequence>
<keyword evidence="1" id="KW-1185">Reference proteome</keyword>
<reference evidence="2" key="1">
    <citation type="submission" date="2016-11" db="UniProtKB">
        <authorList>
            <consortium name="WormBaseParasite"/>
        </authorList>
    </citation>
    <scope>IDENTIFICATION</scope>
</reference>